<comment type="caution">
    <text evidence="4">The sequence shown here is derived from an EMBL/GenBank/DDBJ whole genome shotgun (WGS) entry which is preliminary data.</text>
</comment>
<reference evidence="5" key="1">
    <citation type="submission" date="2019-07" db="EMBL/GenBank/DDBJ databases">
        <title>Shewanella sp. YLB-08 draft genomic sequence.</title>
        <authorList>
            <person name="Yu L."/>
        </authorList>
    </citation>
    <scope>NUCLEOTIDE SEQUENCE [LARGE SCALE GENOMIC DNA]</scope>
    <source>
        <strain evidence="5">JCM 20706</strain>
    </source>
</reference>
<dbReference type="PANTHER" id="PTHR48081:SF33">
    <property type="entry name" value="KYNURENINE FORMAMIDASE"/>
    <property type="match status" value="1"/>
</dbReference>
<protein>
    <submittedName>
        <fullName evidence="4">Alpha/beta hydrolase</fullName>
    </submittedName>
</protein>
<evidence type="ECO:0000256" key="1">
    <source>
        <dbReference type="ARBA" id="ARBA00022801"/>
    </source>
</evidence>
<gene>
    <name evidence="4" type="ORF">FN961_20785</name>
</gene>
<sequence>MMANDIKTLILLILLLLSTDAIAAPADIKRVADVQYGQDTDQTLDVYMPTRAKNAPVIFMIHGGAWSGGDKASKAEFENKVAHWVKRGFIFISTNYRTLPKIRPIEQAKDIEAALLFAQRNISQWGGAADKFILMGHSSGAHLVSLLSSQYTTAVANGITPWLGTISLDISGYNIVKILTASTPSAFYLEKFGDNPDYWQAASPFYALDNKIPPFLAICSLRSDTACEQATHFTQKAQRLGAYAQVLAVDLSHGEINSQLGKNSCYTSYVDDFIKTLSPSMPLMFTGQGVRMKANCASNQVAPSLASTGSAARVLD</sequence>
<accession>A0A553JJ31</accession>
<keyword evidence="5" id="KW-1185">Reference proteome</keyword>
<proteinExistence type="predicted"/>
<dbReference type="AlphaFoldDB" id="A0A553JJ31"/>
<feature type="domain" description="BD-FAE-like" evidence="3">
    <location>
        <begin position="44"/>
        <end position="218"/>
    </location>
</feature>
<dbReference type="InterPro" id="IPR049492">
    <property type="entry name" value="BD-FAE-like_dom"/>
</dbReference>
<dbReference type="InterPro" id="IPR050300">
    <property type="entry name" value="GDXG_lipolytic_enzyme"/>
</dbReference>
<dbReference type="GO" id="GO:0016787">
    <property type="term" value="F:hydrolase activity"/>
    <property type="evidence" value="ECO:0007669"/>
    <property type="project" value="UniProtKB-KW"/>
</dbReference>
<dbReference type="RefSeq" id="WP_144042089.1">
    <property type="nucleotide sequence ID" value="NZ_BMPL01000033.1"/>
</dbReference>
<dbReference type="Pfam" id="PF20434">
    <property type="entry name" value="BD-FAE"/>
    <property type="match status" value="1"/>
</dbReference>
<keyword evidence="2" id="KW-0732">Signal</keyword>
<evidence type="ECO:0000259" key="3">
    <source>
        <dbReference type="Pfam" id="PF20434"/>
    </source>
</evidence>
<dbReference type="Proteomes" id="UP000318126">
    <property type="component" value="Unassembled WGS sequence"/>
</dbReference>
<name>A0A553JJ31_SHEHA</name>
<dbReference type="OrthoDB" id="9771666at2"/>
<evidence type="ECO:0000313" key="4">
    <source>
        <dbReference type="EMBL" id="TRY12473.1"/>
    </source>
</evidence>
<dbReference type="SUPFAM" id="SSF53474">
    <property type="entry name" value="alpha/beta-Hydrolases"/>
    <property type="match status" value="1"/>
</dbReference>
<keyword evidence="1 4" id="KW-0378">Hydrolase</keyword>
<dbReference type="Gene3D" id="3.40.50.1820">
    <property type="entry name" value="alpha/beta hydrolase"/>
    <property type="match status" value="1"/>
</dbReference>
<dbReference type="EMBL" id="VKGK01000033">
    <property type="protein sequence ID" value="TRY12473.1"/>
    <property type="molecule type" value="Genomic_DNA"/>
</dbReference>
<feature type="signal peptide" evidence="2">
    <location>
        <begin position="1"/>
        <end position="23"/>
    </location>
</feature>
<evidence type="ECO:0000313" key="5">
    <source>
        <dbReference type="Proteomes" id="UP000318126"/>
    </source>
</evidence>
<feature type="chain" id="PRO_5022244318" evidence="2">
    <location>
        <begin position="24"/>
        <end position="316"/>
    </location>
</feature>
<dbReference type="InterPro" id="IPR029058">
    <property type="entry name" value="AB_hydrolase_fold"/>
</dbReference>
<dbReference type="PANTHER" id="PTHR48081">
    <property type="entry name" value="AB HYDROLASE SUPERFAMILY PROTEIN C4A8.06C"/>
    <property type="match status" value="1"/>
</dbReference>
<evidence type="ECO:0000256" key="2">
    <source>
        <dbReference type="SAM" id="SignalP"/>
    </source>
</evidence>
<organism evidence="4 5">
    <name type="scientific">Shewanella hanedai</name>
    <name type="common">Alteromonas hanedai</name>
    <dbReference type="NCBI Taxonomy" id="25"/>
    <lineage>
        <taxon>Bacteria</taxon>
        <taxon>Pseudomonadati</taxon>
        <taxon>Pseudomonadota</taxon>
        <taxon>Gammaproteobacteria</taxon>
        <taxon>Alteromonadales</taxon>
        <taxon>Shewanellaceae</taxon>
        <taxon>Shewanella</taxon>
    </lineage>
</organism>